<dbReference type="Pfam" id="PF07859">
    <property type="entry name" value="Abhydrolase_3"/>
    <property type="match status" value="1"/>
</dbReference>
<gene>
    <name evidence="3" type="ORF">GCM10009838_01490</name>
</gene>
<dbReference type="GO" id="GO:0016787">
    <property type="term" value="F:hydrolase activity"/>
    <property type="evidence" value="ECO:0007669"/>
    <property type="project" value="UniProtKB-KW"/>
</dbReference>
<organism evidence="3 4">
    <name type="scientific">Catenulispora subtropica</name>
    <dbReference type="NCBI Taxonomy" id="450798"/>
    <lineage>
        <taxon>Bacteria</taxon>
        <taxon>Bacillati</taxon>
        <taxon>Actinomycetota</taxon>
        <taxon>Actinomycetes</taxon>
        <taxon>Catenulisporales</taxon>
        <taxon>Catenulisporaceae</taxon>
        <taxon>Catenulispora</taxon>
    </lineage>
</organism>
<feature type="domain" description="Alpha/beta hydrolase fold-3" evidence="2">
    <location>
        <begin position="95"/>
        <end position="303"/>
    </location>
</feature>
<evidence type="ECO:0000313" key="4">
    <source>
        <dbReference type="Proteomes" id="UP001499854"/>
    </source>
</evidence>
<dbReference type="InterPro" id="IPR013094">
    <property type="entry name" value="AB_hydrolase_3"/>
</dbReference>
<dbReference type="EMBL" id="BAAAQM010000001">
    <property type="protein sequence ID" value="GAA1950094.1"/>
    <property type="molecule type" value="Genomic_DNA"/>
</dbReference>
<sequence length="331" mass="35668">MEPVARDDAAARHASSTAVVLDPLVEQLIAASAKPPSLDDLGPALGRRALQEAQADRVEDFEVEAEFRVAPTGPLGLMGFWTFRPKGVRGPLPTLLYVHGGRWMLGDARTHARLVSELVKGAGVVAVVPEYSRTPEARYPVALEECYTLLLWLVEQQETLGLDSSRLAVAGDCAGATLATALTMVAKARGGPSIAAQLLYYPLVDASCASESQRRFASGYMLTRKALLRYWREYLAGSSGWTEPTASPLRATHADLAGLPAALVVTAEADIARDEGELYAQRLREAGVAATAMRFLGTVHDFVSLNALRDSPPSRDALRYGSDFLRSHLSH</sequence>
<dbReference type="PANTHER" id="PTHR48081:SF8">
    <property type="entry name" value="ALPHA_BETA HYDROLASE FOLD-3 DOMAIN-CONTAINING PROTEIN-RELATED"/>
    <property type="match status" value="1"/>
</dbReference>
<evidence type="ECO:0000313" key="3">
    <source>
        <dbReference type="EMBL" id="GAA1950094.1"/>
    </source>
</evidence>
<name>A0ABN2QFU2_9ACTN</name>
<protein>
    <submittedName>
        <fullName evidence="3">Alpha/beta hydrolase</fullName>
    </submittedName>
</protein>
<evidence type="ECO:0000259" key="2">
    <source>
        <dbReference type="Pfam" id="PF07859"/>
    </source>
</evidence>
<keyword evidence="4" id="KW-1185">Reference proteome</keyword>
<proteinExistence type="predicted"/>
<comment type="caution">
    <text evidence="3">The sequence shown here is derived from an EMBL/GenBank/DDBJ whole genome shotgun (WGS) entry which is preliminary data.</text>
</comment>
<dbReference type="Proteomes" id="UP001499854">
    <property type="component" value="Unassembled WGS sequence"/>
</dbReference>
<dbReference type="Gene3D" id="3.40.50.1820">
    <property type="entry name" value="alpha/beta hydrolase"/>
    <property type="match status" value="1"/>
</dbReference>
<dbReference type="InterPro" id="IPR029058">
    <property type="entry name" value="AB_hydrolase_fold"/>
</dbReference>
<accession>A0ABN2QFU2</accession>
<dbReference type="SUPFAM" id="SSF53474">
    <property type="entry name" value="alpha/beta-Hydrolases"/>
    <property type="match status" value="1"/>
</dbReference>
<dbReference type="InterPro" id="IPR050300">
    <property type="entry name" value="GDXG_lipolytic_enzyme"/>
</dbReference>
<dbReference type="PANTHER" id="PTHR48081">
    <property type="entry name" value="AB HYDROLASE SUPERFAMILY PROTEIN C4A8.06C"/>
    <property type="match status" value="1"/>
</dbReference>
<keyword evidence="1 3" id="KW-0378">Hydrolase</keyword>
<evidence type="ECO:0000256" key="1">
    <source>
        <dbReference type="ARBA" id="ARBA00022801"/>
    </source>
</evidence>
<dbReference type="RefSeq" id="WP_344654894.1">
    <property type="nucleotide sequence ID" value="NZ_BAAAQM010000001.1"/>
</dbReference>
<reference evidence="3 4" key="1">
    <citation type="journal article" date="2019" name="Int. J. Syst. Evol. Microbiol.">
        <title>The Global Catalogue of Microorganisms (GCM) 10K type strain sequencing project: providing services to taxonomists for standard genome sequencing and annotation.</title>
        <authorList>
            <consortium name="The Broad Institute Genomics Platform"/>
            <consortium name="The Broad Institute Genome Sequencing Center for Infectious Disease"/>
            <person name="Wu L."/>
            <person name="Ma J."/>
        </authorList>
    </citation>
    <scope>NUCLEOTIDE SEQUENCE [LARGE SCALE GENOMIC DNA]</scope>
    <source>
        <strain evidence="3 4">JCM 16013</strain>
    </source>
</reference>